<dbReference type="GO" id="GO:0005524">
    <property type="term" value="F:ATP binding"/>
    <property type="evidence" value="ECO:0007669"/>
    <property type="project" value="UniProtKB-UniRule"/>
</dbReference>
<dbReference type="FunFam" id="3.40.1190.10:FF:000001">
    <property type="entry name" value="UDP-N-acetylmuramate--L-alanine ligase"/>
    <property type="match status" value="1"/>
</dbReference>
<keyword evidence="11 14" id="KW-0131">Cell cycle</keyword>
<dbReference type="GO" id="GO:0008360">
    <property type="term" value="P:regulation of cell shape"/>
    <property type="evidence" value="ECO:0007669"/>
    <property type="project" value="UniProtKB-KW"/>
</dbReference>
<feature type="domain" description="Mur ligase C-terminal" evidence="16">
    <location>
        <begin position="316"/>
        <end position="451"/>
    </location>
</feature>
<organism evidence="18 19">
    <name type="scientific">Simplicispira suum</name>
    <dbReference type="NCBI Taxonomy" id="2109915"/>
    <lineage>
        <taxon>Bacteria</taxon>
        <taxon>Pseudomonadati</taxon>
        <taxon>Pseudomonadota</taxon>
        <taxon>Betaproteobacteria</taxon>
        <taxon>Burkholderiales</taxon>
        <taxon>Comamonadaceae</taxon>
        <taxon>Simplicispira</taxon>
    </lineage>
</organism>
<dbReference type="InterPro" id="IPR036565">
    <property type="entry name" value="Mur-like_cat_sf"/>
</dbReference>
<evidence type="ECO:0000256" key="14">
    <source>
        <dbReference type="HAMAP-Rule" id="MF_00046"/>
    </source>
</evidence>
<keyword evidence="7 14" id="KW-0547">Nucleotide-binding</keyword>
<evidence type="ECO:0000259" key="16">
    <source>
        <dbReference type="Pfam" id="PF02875"/>
    </source>
</evidence>
<keyword evidence="6 14" id="KW-0132">Cell division</keyword>
<gene>
    <name evidence="14" type="primary">murC</name>
    <name evidence="18" type="ORF">C6571_04530</name>
</gene>
<dbReference type="Pfam" id="PF02875">
    <property type="entry name" value="Mur_ligase_C"/>
    <property type="match status" value="1"/>
</dbReference>
<evidence type="ECO:0000256" key="4">
    <source>
        <dbReference type="ARBA" id="ARBA00022490"/>
    </source>
</evidence>
<dbReference type="GO" id="GO:0051301">
    <property type="term" value="P:cell division"/>
    <property type="evidence" value="ECO:0007669"/>
    <property type="project" value="UniProtKB-KW"/>
</dbReference>
<evidence type="ECO:0000256" key="2">
    <source>
        <dbReference type="ARBA" id="ARBA00004752"/>
    </source>
</evidence>
<keyword evidence="5 14" id="KW-0436">Ligase</keyword>
<keyword evidence="10 14" id="KW-0573">Peptidoglycan synthesis</keyword>
<evidence type="ECO:0000256" key="8">
    <source>
        <dbReference type="ARBA" id="ARBA00022840"/>
    </source>
</evidence>
<dbReference type="SUPFAM" id="SSF53244">
    <property type="entry name" value="MurD-like peptide ligases, peptide-binding domain"/>
    <property type="match status" value="1"/>
</dbReference>
<protein>
    <recommendedName>
        <fullName evidence="3 14">UDP-N-acetylmuramate--L-alanine ligase</fullName>
        <ecNumber evidence="3 14">6.3.2.8</ecNumber>
    </recommendedName>
    <alternativeName>
        <fullName evidence="14">UDP-N-acetylmuramoyl-L-alanine synthetase</fullName>
    </alternativeName>
</protein>
<comment type="function">
    <text evidence="14">Cell wall formation.</text>
</comment>
<evidence type="ECO:0000256" key="11">
    <source>
        <dbReference type="ARBA" id="ARBA00023306"/>
    </source>
</evidence>
<evidence type="ECO:0000256" key="5">
    <source>
        <dbReference type="ARBA" id="ARBA00022598"/>
    </source>
</evidence>
<evidence type="ECO:0000256" key="9">
    <source>
        <dbReference type="ARBA" id="ARBA00022960"/>
    </source>
</evidence>
<reference evidence="18 19" key="1">
    <citation type="submission" date="2018-03" db="EMBL/GenBank/DDBJ databases">
        <title>Genome sequencing of Simplicispira sp.</title>
        <authorList>
            <person name="Kim S.-J."/>
            <person name="Heo J."/>
            <person name="Kwon S.-W."/>
        </authorList>
    </citation>
    <scope>NUCLEOTIDE SEQUENCE [LARGE SCALE GENOMIC DNA]</scope>
    <source>
        <strain evidence="18 19">SC1-8</strain>
    </source>
</reference>
<dbReference type="UniPathway" id="UPA00219"/>
<dbReference type="GO" id="GO:0005737">
    <property type="term" value="C:cytoplasm"/>
    <property type="evidence" value="ECO:0007669"/>
    <property type="project" value="UniProtKB-SubCell"/>
</dbReference>
<evidence type="ECO:0000256" key="12">
    <source>
        <dbReference type="ARBA" id="ARBA00023316"/>
    </source>
</evidence>
<keyword evidence="12 14" id="KW-0961">Cell wall biogenesis/degradation</keyword>
<dbReference type="InterPro" id="IPR005758">
    <property type="entry name" value="UDP-N-AcMur_Ala_ligase_MurC"/>
</dbReference>
<keyword evidence="19" id="KW-1185">Reference proteome</keyword>
<evidence type="ECO:0000259" key="15">
    <source>
        <dbReference type="Pfam" id="PF01225"/>
    </source>
</evidence>
<dbReference type="Pfam" id="PF01225">
    <property type="entry name" value="Mur_ligase"/>
    <property type="match status" value="1"/>
</dbReference>
<dbReference type="EC" id="6.3.2.8" evidence="3 14"/>
<evidence type="ECO:0000256" key="7">
    <source>
        <dbReference type="ARBA" id="ARBA00022741"/>
    </source>
</evidence>
<evidence type="ECO:0000313" key="19">
    <source>
        <dbReference type="Proteomes" id="UP000239326"/>
    </source>
</evidence>
<dbReference type="EMBL" id="CP027669">
    <property type="protein sequence ID" value="AVO40648.1"/>
    <property type="molecule type" value="Genomic_DNA"/>
</dbReference>
<keyword evidence="8 14" id="KW-0067">ATP-binding</keyword>
<evidence type="ECO:0000256" key="10">
    <source>
        <dbReference type="ARBA" id="ARBA00022984"/>
    </source>
</evidence>
<dbReference type="Gene3D" id="3.90.190.20">
    <property type="entry name" value="Mur ligase, C-terminal domain"/>
    <property type="match status" value="1"/>
</dbReference>
<feature type="domain" description="Mur ligase central" evidence="17">
    <location>
        <begin position="110"/>
        <end position="293"/>
    </location>
</feature>
<evidence type="ECO:0000256" key="6">
    <source>
        <dbReference type="ARBA" id="ARBA00022618"/>
    </source>
</evidence>
<dbReference type="PANTHER" id="PTHR43445">
    <property type="entry name" value="UDP-N-ACETYLMURAMATE--L-ALANINE LIGASE-RELATED"/>
    <property type="match status" value="1"/>
</dbReference>
<proteinExistence type="inferred from homology"/>
<dbReference type="Gene3D" id="3.40.1190.10">
    <property type="entry name" value="Mur-like, catalytic domain"/>
    <property type="match status" value="1"/>
</dbReference>
<evidence type="ECO:0000313" key="18">
    <source>
        <dbReference type="EMBL" id="AVO40648.1"/>
    </source>
</evidence>
<dbReference type="GO" id="GO:0071555">
    <property type="term" value="P:cell wall organization"/>
    <property type="evidence" value="ECO:0007669"/>
    <property type="project" value="UniProtKB-KW"/>
</dbReference>
<dbReference type="KEGG" id="simp:C6571_04530"/>
<dbReference type="AlphaFoldDB" id="A0A2S0MXN8"/>
<dbReference type="Proteomes" id="UP000239326">
    <property type="component" value="Chromosome"/>
</dbReference>
<keyword evidence="9 14" id="KW-0133">Cell shape</keyword>
<dbReference type="InterPro" id="IPR013221">
    <property type="entry name" value="Mur_ligase_cen"/>
</dbReference>
<dbReference type="GO" id="GO:0009252">
    <property type="term" value="P:peptidoglycan biosynthetic process"/>
    <property type="evidence" value="ECO:0007669"/>
    <property type="project" value="UniProtKB-UniRule"/>
</dbReference>
<dbReference type="Gene3D" id="3.40.50.720">
    <property type="entry name" value="NAD(P)-binding Rossmann-like Domain"/>
    <property type="match status" value="1"/>
</dbReference>
<comment type="similarity">
    <text evidence="14">Belongs to the MurCDEF family.</text>
</comment>
<feature type="domain" description="Mur ligase N-terminal catalytic" evidence="15">
    <location>
        <begin position="7"/>
        <end position="105"/>
    </location>
</feature>
<feature type="binding site" evidence="14">
    <location>
        <begin position="112"/>
        <end position="118"/>
    </location>
    <ligand>
        <name>ATP</name>
        <dbReference type="ChEBI" id="CHEBI:30616"/>
    </ligand>
</feature>
<dbReference type="NCBIfam" id="TIGR01082">
    <property type="entry name" value="murC"/>
    <property type="match status" value="1"/>
</dbReference>
<accession>A0A2S0MXN8</accession>
<dbReference type="RefSeq" id="WP_106445639.1">
    <property type="nucleotide sequence ID" value="NZ_CP027669.1"/>
</dbReference>
<dbReference type="HAMAP" id="MF_00046">
    <property type="entry name" value="MurC"/>
    <property type="match status" value="1"/>
</dbReference>
<dbReference type="SUPFAM" id="SSF51984">
    <property type="entry name" value="MurCD N-terminal domain"/>
    <property type="match status" value="1"/>
</dbReference>
<dbReference type="InterPro" id="IPR036615">
    <property type="entry name" value="Mur_ligase_C_dom_sf"/>
</dbReference>
<comment type="catalytic activity">
    <reaction evidence="13 14">
        <text>UDP-N-acetyl-alpha-D-muramate + L-alanine + ATP = UDP-N-acetyl-alpha-D-muramoyl-L-alanine + ADP + phosphate + H(+)</text>
        <dbReference type="Rhea" id="RHEA:23372"/>
        <dbReference type="ChEBI" id="CHEBI:15378"/>
        <dbReference type="ChEBI" id="CHEBI:30616"/>
        <dbReference type="ChEBI" id="CHEBI:43474"/>
        <dbReference type="ChEBI" id="CHEBI:57972"/>
        <dbReference type="ChEBI" id="CHEBI:70757"/>
        <dbReference type="ChEBI" id="CHEBI:83898"/>
        <dbReference type="ChEBI" id="CHEBI:456216"/>
        <dbReference type="EC" id="6.3.2.8"/>
    </reaction>
</comment>
<dbReference type="SUPFAM" id="SSF53623">
    <property type="entry name" value="MurD-like peptide ligases, catalytic domain"/>
    <property type="match status" value="1"/>
</dbReference>
<dbReference type="Pfam" id="PF08245">
    <property type="entry name" value="Mur_ligase_M"/>
    <property type="match status" value="1"/>
</dbReference>
<evidence type="ECO:0000256" key="1">
    <source>
        <dbReference type="ARBA" id="ARBA00004496"/>
    </source>
</evidence>
<dbReference type="InterPro" id="IPR004101">
    <property type="entry name" value="Mur_ligase_C"/>
</dbReference>
<dbReference type="OrthoDB" id="9804126at2"/>
<comment type="subcellular location">
    <subcellularLocation>
        <location evidence="1 14">Cytoplasm</location>
    </subcellularLocation>
</comment>
<dbReference type="PANTHER" id="PTHR43445:SF3">
    <property type="entry name" value="UDP-N-ACETYLMURAMATE--L-ALANINE LIGASE"/>
    <property type="match status" value="1"/>
</dbReference>
<keyword evidence="4 14" id="KW-0963">Cytoplasm</keyword>
<dbReference type="InterPro" id="IPR050061">
    <property type="entry name" value="MurCDEF_pg_biosynth"/>
</dbReference>
<evidence type="ECO:0000256" key="13">
    <source>
        <dbReference type="ARBA" id="ARBA00047833"/>
    </source>
</evidence>
<evidence type="ECO:0000256" key="3">
    <source>
        <dbReference type="ARBA" id="ARBA00012211"/>
    </source>
</evidence>
<comment type="pathway">
    <text evidence="2 14">Cell wall biogenesis; peptidoglycan biosynthesis.</text>
</comment>
<dbReference type="GO" id="GO:0008763">
    <property type="term" value="F:UDP-N-acetylmuramate-L-alanine ligase activity"/>
    <property type="evidence" value="ECO:0007669"/>
    <property type="project" value="UniProtKB-UniRule"/>
</dbReference>
<evidence type="ECO:0000259" key="17">
    <source>
        <dbReference type="Pfam" id="PF08245"/>
    </source>
</evidence>
<name>A0A2S0MXN8_9BURK</name>
<sequence>MKHAIHHIHFVGIGGSGMSGIAEVLFNQGYAVSGSDLADSAALRRLQAMGIHTYLGHAAAHVEGADAVVTSTAVQSDNPEVLAAREKKIPVVPRALMLAELMRMKQGIAIAGAHGKTTTTSLVTSVLAEAGLDPTFVIGGRLNSAGANAKLGAGDYIVVEADESDASFLNLLPVMAVVTNIDADHMETYGHDFGRLKKAFVDFLHRMPFYGAAVLCIDNAAVREILPQVSCPVTSYGFSEDAQVRALNVRAEGAQMCFTVQRRNGVTLPDMEVRLNLAGEHNVQNALAAIAVAVELSIDDAAVLRALENFRGVGRRFQSYGELPTAGGGRFTLIDDYGHHPVEMAATLAAARGAFAGRRLVLVFQPHRYTRTRDCFEDFVKVIGAADAVLLTEVYAAGEAPVVAADGRSLARALRVAGQVEPVFIDDVAALPRAIAEMAQSGDVVLCMGAGSIGNVPARTVELLQKNELPAQAA</sequence>
<dbReference type="InterPro" id="IPR000713">
    <property type="entry name" value="Mur_ligase_N"/>
</dbReference>